<keyword evidence="6 8" id="KW-0315">Glutamine amidotransferase</keyword>
<gene>
    <name evidence="12" type="primary">asnB</name>
    <name evidence="12" type="ORF">KC729_19320</name>
</gene>
<dbReference type="InterPro" id="IPR017932">
    <property type="entry name" value="GATase_2_dom"/>
</dbReference>
<evidence type="ECO:0000256" key="7">
    <source>
        <dbReference type="ARBA" id="ARBA00048741"/>
    </source>
</evidence>
<dbReference type="EC" id="6.3.5.4" evidence="3"/>
<evidence type="ECO:0000256" key="8">
    <source>
        <dbReference type="PIRSR" id="PIRSR001589-1"/>
    </source>
</evidence>
<evidence type="ECO:0000256" key="10">
    <source>
        <dbReference type="PIRSR" id="PIRSR001589-3"/>
    </source>
</evidence>
<keyword evidence="8" id="KW-0028">Amino-acid biosynthesis</keyword>
<keyword evidence="12" id="KW-0436">Ligase</keyword>
<dbReference type="AlphaFoldDB" id="A0A956M2Z2"/>
<dbReference type="EMBL" id="JAGQHR010000864">
    <property type="protein sequence ID" value="MCA9729843.1"/>
    <property type="molecule type" value="Genomic_DNA"/>
</dbReference>
<dbReference type="GO" id="GO:0006529">
    <property type="term" value="P:asparagine biosynthetic process"/>
    <property type="evidence" value="ECO:0007669"/>
    <property type="project" value="UniProtKB-KW"/>
</dbReference>
<dbReference type="Pfam" id="PF00733">
    <property type="entry name" value="Asn_synthase"/>
    <property type="match status" value="1"/>
</dbReference>
<keyword evidence="4 9" id="KW-0547">Nucleotide-binding</keyword>
<dbReference type="InterPro" id="IPR014729">
    <property type="entry name" value="Rossmann-like_a/b/a_fold"/>
</dbReference>
<comment type="catalytic activity">
    <reaction evidence="7">
        <text>L-aspartate + L-glutamine + ATP + H2O = L-asparagine + L-glutamate + AMP + diphosphate + H(+)</text>
        <dbReference type="Rhea" id="RHEA:12228"/>
        <dbReference type="ChEBI" id="CHEBI:15377"/>
        <dbReference type="ChEBI" id="CHEBI:15378"/>
        <dbReference type="ChEBI" id="CHEBI:29985"/>
        <dbReference type="ChEBI" id="CHEBI:29991"/>
        <dbReference type="ChEBI" id="CHEBI:30616"/>
        <dbReference type="ChEBI" id="CHEBI:33019"/>
        <dbReference type="ChEBI" id="CHEBI:58048"/>
        <dbReference type="ChEBI" id="CHEBI:58359"/>
        <dbReference type="ChEBI" id="CHEBI:456215"/>
        <dbReference type="EC" id="6.3.5.4"/>
    </reaction>
</comment>
<dbReference type="Gene3D" id="3.40.50.620">
    <property type="entry name" value="HUPs"/>
    <property type="match status" value="1"/>
</dbReference>
<dbReference type="GO" id="GO:0005829">
    <property type="term" value="C:cytosol"/>
    <property type="evidence" value="ECO:0007669"/>
    <property type="project" value="TreeGrafter"/>
</dbReference>
<keyword evidence="5 9" id="KW-0067">ATP-binding</keyword>
<feature type="active site" description="For GATase activity" evidence="8">
    <location>
        <position position="2"/>
    </location>
</feature>
<evidence type="ECO:0000313" key="13">
    <source>
        <dbReference type="Proteomes" id="UP000697710"/>
    </source>
</evidence>
<dbReference type="Gene3D" id="3.60.20.10">
    <property type="entry name" value="Glutamine Phosphoribosylpyrophosphate, subunit 1, domain 1"/>
    <property type="match status" value="1"/>
</dbReference>
<name>A0A956M2Z2_UNCEI</name>
<dbReference type="CDD" id="cd00712">
    <property type="entry name" value="AsnB"/>
    <property type="match status" value="1"/>
</dbReference>
<comment type="caution">
    <text evidence="12">The sequence shown here is derived from an EMBL/GenBank/DDBJ whole genome shotgun (WGS) entry which is preliminary data.</text>
</comment>
<evidence type="ECO:0000256" key="6">
    <source>
        <dbReference type="ARBA" id="ARBA00022962"/>
    </source>
</evidence>
<dbReference type="PROSITE" id="PS51278">
    <property type="entry name" value="GATASE_TYPE_2"/>
    <property type="match status" value="1"/>
</dbReference>
<feature type="domain" description="Glutamine amidotransferase type-2" evidence="11">
    <location>
        <begin position="2"/>
        <end position="212"/>
    </location>
</feature>
<dbReference type="PIRSF" id="PIRSF001589">
    <property type="entry name" value="Asn_synthetase_glu-h"/>
    <property type="match status" value="1"/>
</dbReference>
<feature type="binding site" evidence="9">
    <location>
        <position position="100"/>
    </location>
    <ligand>
        <name>L-glutamine</name>
        <dbReference type="ChEBI" id="CHEBI:58359"/>
    </ligand>
</feature>
<dbReference type="CDD" id="cd01991">
    <property type="entry name" value="Asn_synthase_B_C"/>
    <property type="match status" value="1"/>
</dbReference>
<dbReference type="Proteomes" id="UP000697710">
    <property type="component" value="Unassembled WGS sequence"/>
</dbReference>
<dbReference type="PANTHER" id="PTHR43284:SF1">
    <property type="entry name" value="ASPARAGINE SYNTHETASE"/>
    <property type="match status" value="1"/>
</dbReference>
<dbReference type="InterPro" id="IPR033738">
    <property type="entry name" value="AsnB_N"/>
</dbReference>
<dbReference type="GO" id="GO:0004066">
    <property type="term" value="F:asparagine synthase (glutamine-hydrolyzing) activity"/>
    <property type="evidence" value="ECO:0007669"/>
    <property type="project" value="UniProtKB-EC"/>
</dbReference>
<dbReference type="InterPro" id="IPR001962">
    <property type="entry name" value="Asn_synthase"/>
</dbReference>
<evidence type="ECO:0000256" key="9">
    <source>
        <dbReference type="PIRSR" id="PIRSR001589-2"/>
    </source>
</evidence>
<feature type="binding site" evidence="9">
    <location>
        <position position="290"/>
    </location>
    <ligand>
        <name>ATP</name>
        <dbReference type="ChEBI" id="CHEBI:30616"/>
    </ligand>
</feature>
<dbReference type="SUPFAM" id="SSF52402">
    <property type="entry name" value="Adenine nucleotide alpha hydrolases-like"/>
    <property type="match status" value="1"/>
</dbReference>
<protein>
    <recommendedName>
        <fullName evidence="3">asparagine synthase (glutamine-hydrolyzing)</fullName>
        <ecNumber evidence="3">6.3.5.4</ecNumber>
    </recommendedName>
</protein>
<feature type="non-terminal residue" evidence="12">
    <location>
        <position position="456"/>
    </location>
</feature>
<dbReference type="InterPro" id="IPR006426">
    <property type="entry name" value="Asn_synth_AEB"/>
</dbReference>
<feature type="binding site" evidence="9">
    <location>
        <begin position="363"/>
        <end position="364"/>
    </location>
    <ligand>
        <name>ATP</name>
        <dbReference type="ChEBI" id="CHEBI:30616"/>
    </ligand>
</feature>
<evidence type="ECO:0000313" key="12">
    <source>
        <dbReference type="EMBL" id="MCA9729843.1"/>
    </source>
</evidence>
<accession>A0A956M2Z2</accession>
<proteinExistence type="inferred from homology"/>
<comment type="pathway">
    <text evidence="1">Amino-acid biosynthesis; L-asparagine biosynthesis; L-asparagine from L-aspartate (L-Gln route): step 1/1.</text>
</comment>
<evidence type="ECO:0000256" key="3">
    <source>
        <dbReference type="ARBA" id="ARBA00012737"/>
    </source>
</evidence>
<feature type="site" description="Important for beta-aspartyl-AMP intermediate formation" evidence="10">
    <location>
        <position position="365"/>
    </location>
</feature>
<reference evidence="12" key="1">
    <citation type="submission" date="2020-04" db="EMBL/GenBank/DDBJ databases">
        <authorList>
            <person name="Zhang T."/>
        </authorList>
    </citation>
    <scope>NUCLEOTIDE SEQUENCE</scope>
    <source>
        <strain evidence="12">HKST-UBA01</strain>
    </source>
</reference>
<evidence type="ECO:0000259" key="11">
    <source>
        <dbReference type="PROSITE" id="PS51278"/>
    </source>
</evidence>
<dbReference type="InterPro" id="IPR029055">
    <property type="entry name" value="Ntn_hydrolases_N"/>
</dbReference>
<dbReference type="PANTHER" id="PTHR43284">
    <property type="entry name" value="ASPARAGINE SYNTHETASE (GLUTAMINE-HYDROLYZING)"/>
    <property type="match status" value="1"/>
</dbReference>
<sequence>MCGIAGYVYLDPARPADGAILERMTQSVAHRGPDGEAQYVSRNVALGHRRLAIIDLETGDQPMASLSGNLRIVQNGEIYNYLELRAELETLGHRFRTQSDTEVILEAYEEWGLDCFSHFNGMWAIALWDEPRRRLVLSRDRIGEKPLHYAQTADALVFGSEMKSLFAFGVPRERDLQWLEVFCSLGYLPAPHSFFRGVSKLPAGCLLIHEEGRDPEVRRYWDLPAIDEDAMILNGNAARETFASLLRDSVSLRMRSDVPYGAFLSGGLDSSCVVALMAELRDRPVQTFTIGFAQADYDERPLARMVADRFRTEHHEHEVHPAVFEDSLDQVMHHYDEPFGDSSAIPTGIVSRLARQEVKMVLSGDGGDEVLSGYTNYQGERFARDYQRLPTVLRNALPPLLRTAARASGGRTRAKLTRARNVAEASNQDFLHRLVQKTSWADVRTIKGLLRPVTTR</sequence>
<evidence type="ECO:0000256" key="2">
    <source>
        <dbReference type="ARBA" id="ARBA00005752"/>
    </source>
</evidence>
<comment type="similarity">
    <text evidence="2">Belongs to the asparagine synthetase family.</text>
</comment>
<evidence type="ECO:0000256" key="5">
    <source>
        <dbReference type="ARBA" id="ARBA00022840"/>
    </source>
</evidence>
<evidence type="ECO:0000256" key="4">
    <source>
        <dbReference type="ARBA" id="ARBA00022741"/>
    </source>
</evidence>
<dbReference type="SUPFAM" id="SSF56235">
    <property type="entry name" value="N-terminal nucleophile aminohydrolases (Ntn hydrolases)"/>
    <property type="match status" value="1"/>
</dbReference>
<dbReference type="GO" id="GO:0005524">
    <property type="term" value="F:ATP binding"/>
    <property type="evidence" value="ECO:0007669"/>
    <property type="project" value="UniProtKB-KW"/>
</dbReference>
<keyword evidence="8" id="KW-0061">Asparagine biosynthesis</keyword>
<organism evidence="12 13">
    <name type="scientific">Eiseniibacteriota bacterium</name>
    <dbReference type="NCBI Taxonomy" id="2212470"/>
    <lineage>
        <taxon>Bacteria</taxon>
        <taxon>Candidatus Eiseniibacteriota</taxon>
    </lineage>
</organism>
<reference evidence="12" key="2">
    <citation type="journal article" date="2021" name="Microbiome">
        <title>Successional dynamics and alternative stable states in a saline activated sludge microbial community over 9 years.</title>
        <authorList>
            <person name="Wang Y."/>
            <person name="Ye J."/>
            <person name="Ju F."/>
            <person name="Liu L."/>
            <person name="Boyd J.A."/>
            <person name="Deng Y."/>
            <person name="Parks D.H."/>
            <person name="Jiang X."/>
            <person name="Yin X."/>
            <person name="Woodcroft B.J."/>
            <person name="Tyson G.W."/>
            <person name="Hugenholtz P."/>
            <person name="Polz M.F."/>
            <person name="Zhang T."/>
        </authorList>
    </citation>
    <scope>NUCLEOTIDE SEQUENCE</scope>
    <source>
        <strain evidence="12">HKST-UBA01</strain>
    </source>
</reference>
<dbReference type="NCBIfam" id="TIGR01536">
    <property type="entry name" value="asn_synth_AEB"/>
    <property type="match status" value="1"/>
</dbReference>
<dbReference type="Pfam" id="PF13537">
    <property type="entry name" value="GATase_7"/>
    <property type="match status" value="1"/>
</dbReference>
<evidence type="ECO:0000256" key="1">
    <source>
        <dbReference type="ARBA" id="ARBA00005187"/>
    </source>
</evidence>
<dbReference type="InterPro" id="IPR051786">
    <property type="entry name" value="ASN_synthetase/amidase"/>
</dbReference>